<organism evidence="1">
    <name type="scientific">Pseudomonas phage MK</name>
    <dbReference type="NCBI Taxonomy" id="3015287"/>
    <lineage>
        <taxon>Viruses</taxon>
    </lineage>
</organism>
<sequence length="133" mass="14276">MALKQDKLKQKGDLKWHVLSRLPTSIPLTSSRPPNVPNVKSPANRVTIAKLAEAELSTSVAICKVCALPAGLNAGNPKPIRRVVLGFSTPSGDTKNGSSMRTLSRCSPCFLPCMVVRHAGVRRPARSKGHKTL</sequence>
<dbReference type="EMBL" id="OQ210007">
    <property type="protein sequence ID" value="WDS52440.1"/>
    <property type="molecule type" value="Genomic_DNA"/>
</dbReference>
<reference evidence="1" key="1">
    <citation type="submission" date="2023-01" db="EMBL/GenBank/DDBJ databases">
        <authorList>
            <person name="Kunisch F."/>
            <person name="Gonzalez Moreno M."/>
            <person name="Wagemans J."/>
        </authorList>
    </citation>
    <scope>NUCLEOTIDE SEQUENCE</scope>
</reference>
<proteinExistence type="predicted"/>
<evidence type="ECO:0000313" key="1">
    <source>
        <dbReference type="EMBL" id="WDS52440.1"/>
    </source>
</evidence>
<accession>A0AAT9TSF2</accession>
<protein>
    <submittedName>
        <fullName evidence="1">Uncharacterized protein</fullName>
    </submittedName>
</protein>
<name>A0AAT9TSF2_9VIRU</name>
<gene>
    <name evidence="1" type="ORF">MK_gp95</name>
</gene>